<comment type="caution">
    <text evidence="2">The sequence shown here is derived from an EMBL/GenBank/DDBJ whole genome shotgun (WGS) entry which is preliminary data.</text>
</comment>
<dbReference type="Proteomes" id="UP001396334">
    <property type="component" value="Unassembled WGS sequence"/>
</dbReference>
<evidence type="ECO:0000313" key="3">
    <source>
        <dbReference type="Proteomes" id="UP001396334"/>
    </source>
</evidence>
<feature type="compositionally biased region" description="Low complexity" evidence="1">
    <location>
        <begin position="26"/>
        <end position="39"/>
    </location>
</feature>
<evidence type="ECO:0000256" key="1">
    <source>
        <dbReference type="SAM" id="MobiDB-lite"/>
    </source>
</evidence>
<feature type="region of interest" description="Disordered" evidence="1">
    <location>
        <begin position="1"/>
        <end position="39"/>
    </location>
</feature>
<protein>
    <submittedName>
        <fullName evidence="2">Uncharacterized protein</fullName>
    </submittedName>
</protein>
<reference evidence="2 3" key="1">
    <citation type="journal article" date="2024" name="G3 (Bethesda)">
        <title>Genome assembly of Hibiscus sabdariffa L. provides insights into metabolisms of medicinal natural products.</title>
        <authorList>
            <person name="Kim T."/>
        </authorList>
    </citation>
    <scope>NUCLEOTIDE SEQUENCE [LARGE SCALE GENOMIC DNA]</scope>
    <source>
        <strain evidence="2">TK-2024</strain>
        <tissue evidence="2">Old leaves</tissue>
    </source>
</reference>
<dbReference type="EMBL" id="JBBPBN010000050">
    <property type="protein sequence ID" value="KAK8992833.1"/>
    <property type="molecule type" value="Genomic_DNA"/>
</dbReference>
<evidence type="ECO:0000313" key="2">
    <source>
        <dbReference type="EMBL" id="KAK8992833.1"/>
    </source>
</evidence>
<keyword evidence="3" id="KW-1185">Reference proteome</keyword>
<gene>
    <name evidence="2" type="ORF">V6N11_048901</name>
</gene>
<sequence>MFWLEADMAGTKEAKKSARKDRQTASSSSSTISSNNTRNTDILCLGVGPQVRPPRFMAPLHHLTEFGESTVIILGWIMGLYVRSTRWNCQLLKENTCPNKGSNTI</sequence>
<name>A0ABR2PWM2_9ROSI</name>
<organism evidence="2 3">
    <name type="scientific">Hibiscus sabdariffa</name>
    <name type="common">roselle</name>
    <dbReference type="NCBI Taxonomy" id="183260"/>
    <lineage>
        <taxon>Eukaryota</taxon>
        <taxon>Viridiplantae</taxon>
        <taxon>Streptophyta</taxon>
        <taxon>Embryophyta</taxon>
        <taxon>Tracheophyta</taxon>
        <taxon>Spermatophyta</taxon>
        <taxon>Magnoliopsida</taxon>
        <taxon>eudicotyledons</taxon>
        <taxon>Gunneridae</taxon>
        <taxon>Pentapetalae</taxon>
        <taxon>rosids</taxon>
        <taxon>malvids</taxon>
        <taxon>Malvales</taxon>
        <taxon>Malvaceae</taxon>
        <taxon>Malvoideae</taxon>
        <taxon>Hibiscus</taxon>
    </lineage>
</organism>
<proteinExistence type="predicted"/>
<feature type="compositionally biased region" description="Basic and acidic residues" evidence="1">
    <location>
        <begin position="10"/>
        <end position="23"/>
    </location>
</feature>
<accession>A0ABR2PWM2</accession>